<gene>
    <name evidence="1" type="ORF">M3P21_22380</name>
</gene>
<feature type="non-terminal residue" evidence="1">
    <location>
        <position position="150"/>
    </location>
</feature>
<keyword evidence="2" id="KW-1185">Reference proteome</keyword>
<accession>A0ABT0Q8T9</accession>
<proteinExistence type="predicted"/>
<evidence type="ECO:0000313" key="2">
    <source>
        <dbReference type="Proteomes" id="UP001203880"/>
    </source>
</evidence>
<name>A0ABT0Q8T9_9RHOB</name>
<dbReference type="RefSeq" id="WP_249713719.1">
    <property type="nucleotide sequence ID" value="NZ_JAMFMB010000091.1"/>
</dbReference>
<reference evidence="1" key="1">
    <citation type="submission" date="2022-05" db="EMBL/GenBank/DDBJ databases">
        <authorList>
            <person name="Park J.-S."/>
        </authorList>
    </citation>
    <scope>NUCLEOTIDE SEQUENCE</scope>
    <source>
        <strain evidence="1">2012CJ41-6</strain>
    </source>
</reference>
<sequence>MTSIMEIIFGATPETRERAIWRINLRITGCKFFDSTVGWMFYFSQIDDKSLLTKMDIQIKRAAIRKFGPEAANRVKRLVKAYHQIKYSHRDSTYFPNFDLYSREQKIVHLELLAPGKFRNLEAKSDQQISRIFSASVWREVKRMERDTLS</sequence>
<comment type="caution">
    <text evidence="1">The sequence shown here is derived from an EMBL/GenBank/DDBJ whole genome shotgun (WGS) entry which is preliminary data.</text>
</comment>
<protein>
    <submittedName>
        <fullName evidence="1">Uncharacterized protein</fullName>
    </submittedName>
</protein>
<organism evidence="1 2">
    <name type="scientific">Ruegeria spongiae</name>
    <dbReference type="NCBI Taxonomy" id="2942209"/>
    <lineage>
        <taxon>Bacteria</taxon>
        <taxon>Pseudomonadati</taxon>
        <taxon>Pseudomonadota</taxon>
        <taxon>Alphaproteobacteria</taxon>
        <taxon>Rhodobacterales</taxon>
        <taxon>Roseobacteraceae</taxon>
        <taxon>Ruegeria</taxon>
    </lineage>
</organism>
<dbReference type="Proteomes" id="UP001203880">
    <property type="component" value="Unassembled WGS sequence"/>
</dbReference>
<dbReference type="EMBL" id="JAMFMB010000091">
    <property type="protein sequence ID" value="MCL6286237.1"/>
    <property type="molecule type" value="Genomic_DNA"/>
</dbReference>
<evidence type="ECO:0000313" key="1">
    <source>
        <dbReference type="EMBL" id="MCL6286237.1"/>
    </source>
</evidence>